<reference evidence="1 2" key="1">
    <citation type="submission" date="2019-03" db="EMBL/GenBank/DDBJ databases">
        <title>Systems level insights into methane cycling in arid and semi-arid ecosystems.</title>
        <authorList>
            <person name="Kalyuzhnaya M."/>
        </authorList>
    </citation>
    <scope>NUCLEOTIDE SEQUENCE [LARGE SCALE GENOMIC DNA]</scope>
    <source>
        <strain evidence="1 2">S-1</strain>
    </source>
</reference>
<comment type="caution">
    <text evidence="1">The sequence shown here is derived from an EMBL/GenBank/DDBJ whole genome shotgun (WGS) entry which is preliminary data.</text>
</comment>
<organism evidence="1 2">
    <name type="scientific">Methylomonas methanica</name>
    <dbReference type="NCBI Taxonomy" id="421"/>
    <lineage>
        <taxon>Bacteria</taxon>
        <taxon>Pseudomonadati</taxon>
        <taxon>Pseudomonadota</taxon>
        <taxon>Gammaproteobacteria</taxon>
        <taxon>Methylococcales</taxon>
        <taxon>Methylococcaceae</taxon>
        <taxon>Methylomonas</taxon>
    </lineage>
</organism>
<sequence>MNKPIEIAQENPRRDYVQITQKLPKPLIQKEDNLFSKKI</sequence>
<dbReference type="Proteomes" id="UP000295649">
    <property type="component" value="Unassembled WGS sequence"/>
</dbReference>
<evidence type="ECO:0000313" key="2">
    <source>
        <dbReference type="Proteomes" id="UP000295649"/>
    </source>
</evidence>
<proteinExistence type="predicted"/>
<evidence type="ECO:0000313" key="1">
    <source>
        <dbReference type="EMBL" id="TCV86199.1"/>
    </source>
</evidence>
<name>A0ABY2CPY8_METMH</name>
<gene>
    <name evidence="1" type="ORF">EDE11_104143</name>
</gene>
<protein>
    <submittedName>
        <fullName evidence="1">Uncharacterized protein</fullName>
    </submittedName>
</protein>
<dbReference type="EMBL" id="SMCN01000004">
    <property type="protein sequence ID" value="TCV86199.1"/>
    <property type="molecule type" value="Genomic_DNA"/>
</dbReference>
<keyword evidence="2" id="KW-1185">Reference proteome</keyword>
<accession>A0ABY2CPY8</accession>